<reference evidence="1 2" key="1">
    <citation type="submission" date="2024-01" db="EMBL/GenBank/DDBJ databases">
        <title>The genomes of 5 underutilized Papilionoideae crops provide insights into root nodulation and disease resistanc.</title>
        <authorList>
            <person name="Jiang F."/>
        </authorList>
    </citation>
    <scope>NUCLEOTIDE SEQUENCE [LARGE SCALE GENOMIC DNA]</scope>
    <source>
        <strain evidence="1">LVBAO_FW01</strain>
        <tissue evidence="1">Leaves</tissue>
    </source>
</reference>
<dbReference type="AlphaFoldDB" id="A0AAN9MWH6"/>
<keyword evidence="2" id="KW-1185">Reference proteome</keyword>
<dbReference type="Proteomes" id="UP001367508">
    <property type="component" value="Unassembled WGS sequence"/>
</dbReference>
<name>A0AAN9MWH6_CANGL</name>
<dbReference type="EMBL" id="JAYMYQ010000001">
    <property type="protein sequence ID" value="KAK7359512.1"/>
    <property type="molecule type" value="Genomic_DNA"/>
</dbReference>
<comment type="caution">
    <text evidence="1">The sequence shown here is derived from an EMBL/GenBank/DDBJ whole genome shotgun (WGS) entry which is preliminary data.</text>
</comment>
<organism evidence="1 2">
    <name type="scientific">Canavalia gladiata</name>
    <name type="common">Sword bean</name>
    <name type="synonym">Dolichos gladiatus</name>
    <dbReference type="NCBI Taxonomy" id="3824"/>
    <lineage>
        <taxon>Eukaryota</taxon>
        <taxon>Viridiplantae</taxon>
        <taxon>Streptophyta</taxon>
        <taxon>Embryophyta</taxon>
        <taxon>Tracheophyta</taxon>
        <taxon>Spermatophyta</taxon>
        <taxon>Magnoliopsida</taxon>
        <taxon>eudicotyledons</taxon>
        <taxon>Gunneridae</taxon>
        <taxon>Pentapetalae</taxon>
        <taxon>rosids</taxon>
        <taxon>fabids</taxon>
        <taxon>Fabales</taxon>
        <taxon>Fabaceae</taxon>
        <taxon>Papilionoideae</taxon>
        <taxon>50 kb inversion clade</taxon>
        <taxon>NPAAA clade</taxon>
        <taxon>indigoferoid/millettioid clade</taxon>
        <taxon>Phaseoleae</taxon>
        <taxon>Canavalia</taxon>
    </lineage>
</organism>
<proteinExistence type="predicted"/>
<evidence type="ECO:0000313" key="2">
    <source>
        <dbReference type="Proteomes" id="UP001367508"/>
    </source>
</evidence>
<accession>A0AAN9MWH6</accession>
<protein>
    <submittedName>
        <fullName evidence="1">Uncharacterized protein</fullName>
    </submittedName>
</protein>
<gene>
    <name evidence="1" type="ORF">VNO77_01473</name>
</gene>
<evidence type="ECO:0000313" key="1">
    <source>
        <dbReference type="EMBL" id="KAK7359512.1"/>
    </source>
</evidence>
<sequence>MVIAFSRFITISIPFIHSFDYASGNGDVNISDCFKNFYTECMRKLPGKFRKRRSRLVHRDGRNTNTENLISYHLEPTPSTPEPLFPKLLDLNHLHLHCFLNTLFSSTVLSFNNW</sequence>